<dbReference type="EMBL" id="PJQL01001885">
    <property type="protein sequence ID" value="RCH86358.1"/>
    <property type="molecule type" value="Genomic_DNA"/>
</dbReference>
<keyword evidence="3" id="KW-1185">Reference proteome</keyword>
<dbReference type="AlphaFoldDB" id="A0A367J8U6"/>
<reference evidence="2 3" key="1">
    <citation type="journal article" date="2018" name="G3 (Bethesda)">
        <title>Phylogenetic and Phylogenomic Definition of Rhizopus Species.</title>
        <authorList>
            <person name="Gryganskyi A.P."/>
            <person name="Golan J."/>
            <person name="Dolatabadi S."/>
            <person name="Mondo S."/>
            <person name="Robb S."/>
            <person name="Idnurm A."/>
            <person name="Muszewska A."/>
            <person name="Steczkiewicz K."/>
            <person name="Masonjones S."/>
            <person name="Liao H.L."/>
            <person name="Gajdeczka M.T."/>
            <person name="Anike F."/>
            <person name="Vuek A."/>
            <person name="Anishchenko I.M."/>
            <person name="Voigt K."/>
            <person name="de Hoog G.S."/>
            <person name="Smith M.E."/>
            <person name="Heitman J."/>
            <person name="Vilgalys R."/>
            <person name="Stajich J.E."/>
        </authorList>
    </citation>
    <scope>NUCLEOTIDE SEQUENCE [LARGE SCALE GENOMIC DNA]</scope>
    <source>
        <strain evidence="2 3">CBS 357.93</strain>
    </source>
</reference>
<dbReference type="STRING" id="86630.A0A367J8U6"/>
<feature type="domain" description="Methyltransferase" evidence="1">
    <location>
        <begin position="102"/>
        <end position="191"/>
    </location>
</feature>
<dbReference type="OrthoDB" id="2013972at2759"/>
<dbReference type="InterPro" id="IPR041698">
    <property type="entry name" value="Methyltransf_25"/>
</dbReference>
<dbReference type="PANTHER" id="PTHR43591">
    <property type="entry name" value="METHYLTRANSFERASE"/>
    <property type="match status" value="1"/>
</dbReference>
<evidence type="ECO:0000259" key="1">
    <source>
        <dbReference type="Pfam" id="PF13649"/>
    </source>
</evidence>
<comment type="caution">
    <text evidence="2">The sequence shown here is derived from an EMBL/GenBank/DDBJ whole genome shotgun (WGS) entry which is preliminary data.</text>
</comment>
<dbReference type="Gene3D" id="3.40.50.150">
    <property type="entry name" value="Vaccinia Virus protein VP39"/>
    <property type="match status" value="1"/>
</dbReference>
<dbReference type="Proteomes" id="UP000252139">
    <property type="component" value="Unassembled WGS sequence"/>
</dbReference>
<dbReference type="SUPFAM" id="SSF53335">
    <property type="entry name" value="S-adenosyl-L-methionine-dependent methyltransferases"/>
    <property type="match status" value="1"/>
</dbReference>
<accession>A0A367J8U6</accession>
<name>A0A367J8U6_RHIAZ</name>
<gene>
    <name evidence="2" type="ORF">CU097_004989</name>
</gene>
<dbReference type="Pfam" id="PF13649">
    <property type="entry name" value="Methyltransf_25"/>
    <property type="match status" value="1"/>
</dbReference>
<evidence type="ECO:0000313" key="3">
    <source>
        <dbReference type="Proteomes" id="UP000252139"/>
    </source>
</evidence>
<protein>
    <recommendedName>
        <fullName evidence="1">Methyltransferase domain-containing protein</fullName>
    </recommendedName>
</protein>
<evidence type="ECO:0000313" key="2">
    <source>
        <dbReference type="EMBL" id="RCH86358.1"/>
    </source>
</evidence>
<dbReference type="InterPro" id="IPR029063">
    <property type="entry name" value="SAM-dependent_MTases_sf"/>
</dbReference>
<proteinExistence type="predicted"/>
<sequence>MIIIEPVPVLAGGGLVRTKLWFHPQCTSGTRQTETNESNSKDITLNSKREFHQVQTSTYWLPKDEDEQFRLMAQHSVIKDLFGGNILSSVTKSLDFNKELTVLDVGCGSGVWLMDTICEYPKCKYYGCDMVDVINRKLANFTFNIGNVLERLPYPDNTFDFVHMRLFVFGLREVEWPKAIKEVLRIVKPGGFIQFIESDTEIPEKNDDVFYDTVVAMHKICKERGQTPLVGRKLEGLVREADNARVVEVKFATLDTTSNSSTAKRMAWNWVELIKGTMSSYGPVLGLKDEAEQKKYLKKFRHCLEKVHGSFQAYGVVAQKVL</sequence>
<organism evidence="2 3">
    <name type="scientific">Rhizopus azygosporus</name>
    <name type="common">Rhizopus microsporus var. azygosporus</name>
    <dbReference type="NCBI Taxonomy" id="86630"/>
    <lineage>
        <taxon>Eukaryota</taxon>
        <taxon>Fungi</taxon>
        <taxon>Fungi incertae sedis</taxon>
        <taxon>Mucoromycota</taxon>
        <taxon>Mucoromycotina</taxon>
        <taxon>Mucoromycetes</taxon>
        <taxon>Mucorales</taxon>
        <taxon>Mucorineae</taxon>
        <taxon>Rhizopodaceae</taxon>
        <taxon>Rhizopus</taxon>
    </lineage>
</organism>
<dbReference type="CDD" id="cd02440">
    <property type="entry name" value="AdoMet_MTases"/>
    <property type="match status" value="1"/>
</dbReference>